<dbReference type="RefSeq" id="WP_109216611.1">
    <property type="nucleotide sequence ID" value="NZ_JRFU01000164.1"/>
</dbReference>
<dbReference type="Proteomes" id="UP000245288">
    <property type="component" value="Unassembled WGS sequence"/>
</dbReference>
<evidence type="ECO:0000313" key="1">
    <source>
        <dbReference type="EMBL" id="PWE85675.1"/>
    </source>
</evidence>
<keyword evidence="2" id="KW-1185">Reference proteome</keyword>
<accession>A0A2V1JQ93</accession>
<comment type="caution">
    <text evidence="1">The sequence shown here is derived from an EMBL/GenBank/DDBJ whole genome shotgun (WGS) entry which is preliminary data.</text>
</comment>
<organism evidence="1 2">
    <name type="scientific">Eubacterium ramulus</name>
    <dbReference type="NCBI Taxonomy" id="39490"/>
    <lineage>
        <taxon>Bacteria</taxon>
        <taxon>Bacillati</taxon>
        <taxon>Bacillota</taxon>
        <taxon>Clostridia</taxon>
        <taxon>Eubacteriales</taxon>
        <taxon>Eubacteriaceae</taxon>
        <taxon>Eubacterium</taxon>
    </lineage>
</organism>
<gene>
    <name evidence="1" type="ORF">LG34_14570</name>
</gene>
<name>A0A2V1JQ93_EUBRA</name>
<evidence type="ECO:0000313" key="2">
    <source>
        <dbReference type="Proteomes" id="UP000245288"/>
    </source>
</evidence>
<reference evidence="1 2" key="1">
    <citation type="submission" date="2014-09" db="EMBL/GenBank/DDBJ databases">
        <title>Butyrate-producing bacteria isolated from human gut.</title>
        <authorList>
            <person name="Zhang Q."/>
            <person name="Zhao L."/>
        </authorList>
    </citation>
    <scope>NUCLEOTIDE SEQUENCE [LARGE SCALE GENOMIC DNA]</scope>
    <source>
        <strain evidence="1 2">21</strain>
    </source>
</reference>
<protein>
    <submittedName>
        <fullName evidence="1">Uncharacterized protein</fullName>
    </submittedName>
</protein>
<sequence length="65" mass="7530">MNNKKQYDTNVFDMNNIGSIQCVAVAKTEKAKDDLLKRAYMVLFSPEENDINCWVLCREESEVLI</sequence>
<dbReference type="EMBL" id="JRFU01000164">
    <property type="protein sequence ID" value="PWE85675.1"/>
    <property type="molecule type" value="Genomic_DNA"/>
</dbReference>
<proteinExistence type="predicted"/>
<dbReference type="AlphaFoldDB" id="A0A2V1JQ93"/>